<evidence type="ECO:0000256" key="1">
    <source>
        <dbReference type="SAM" id="Phobius"/>
    </source>
</evidence>
<keyword evidence="1" id="KW-0812">Transmembrane</keyword>
<dbReference type="EMBL" id="LOCK01000002">
    <property type="protein sequence ID" value="KTE93243.1"/>
    <property type="molecule type" value="Genomic_DNA"/>
</dbReference>
<feature type="transmembrane region" description="Helical" evidence="1">
    <location>
        <begin position="62"/>
        <end position="83"/>
    </location>
</feature>
<protein>
    <submittedName>
        <fullName evidence="2">Uncharacterized protein</fullName>
    </submittedName>
</protein>
<accession>A0A098AVE4</accession>
<proteinExistence type="predicted"/>
<dbReference type="EMBL" id="LK996017">
    <property type="protein sequence ID" value="CDX00060.1"/>
    <property type="molecule type" value="Genomic_DNA"/>
</dbReference>
<gene>
    <name evidence="3" type="ORF">AT727_14625</name>
    <name evidence="2" type="ORF">DPCES_0173</name>
</gene>
<feature type="transmembrane region" description="Helical" evidence="1">
    <location>
        <begin position="129"/>
        <end position="150"/>
    </location>
</feature>
<evidence type="ECO:0000313" key="3">
    <source>
        <dbReference type="EMBL" id="KTE93243.1"/>
    </source>
</evidence>
<feature type="transmembrane region" description="Helical" evidence="1">
    <location>
        <begin position="12"/>
        <end position="42"/>
    </location>
</feature>
<dbReference type="RefSeq" id="WP_005815096.1">
    <property type="nucleotide sequence ID" value="NZ_CABKQQ010000054.1"/>
</dbReference>
<reference evidence="2" key="1">
    <citation type="submission" date="2014-07" db="EMBL/GenBank/DDBJ databases">
        <authorList>
            <person name="Hornung V.Bastian."/>
        </authorList>
    </citation>
    <scope>NUCLEOTIDE SEQUENCE</scope>
    <source>
        <strain evidence="2">PCE-S</strain>
    </source>
</reference>
<keyword evidence="1" id="KW-0472">Membrane</keyword>
<sequence length="154" mass="17530">MKQLLKNPATNAIGLSLFTAFYSLIFIVTAGHVEFVNLLYYSRSDGKSSFWTGWSYFLASGYHAYIAYVLIALSILVVLMLLTRRHPYDEYHTDVLIKCLAVATILTLAAIAIFYLLVLSEPNGIVEKFTLFIVIHWVTVVLADLVYVLICRWR</sequence>
<dbReference type="PATRIC" id="fig|49338.4.peg.185"/>
<evidence type="ECO:0000313" key="2">
    <source>
        <dbReference type="EMBL" id="CDX00060.1"/>
    </source>
</evidence>
<dbReference type="Proteomes" id="UP000054623">
    <property type="component" value="Unassembled WGS sequence"/>
</dbReference>
<dbReference type="OrthoDB" id="1809737at2"/>
<organism evidence="2">
    <name type="scientific">Desulfitobacterium hafniense</name>
    <name type="common">Desulfitobacterium frappieri</name>
    <dbReference type="NCBI Taxonomy" id="49338"/>
    <lineage>
        <taxon>Bacteria</taxon>
        <taxon>Bacillati</taxon>
        <taxon>Bacillota</taxon>
        <taxon>Clostridia</taxon>
        <taxon>Eubacteriales</taxon>
        <taxon>Desulfitobacteriaceae</taxon>
        <taxon>Desulfitobacterium</taxon>
    </lineage>
</organism>
<reference evidence="3 4" key="2">
    <citation type="submission" date="2015-12" db="EMBL/GenBank/DDBJ databases">
        <title>Draft Genome Sequence of Desulfitobacterium hafniense Strain DH, a Sulfate-reducing Bacterium Isolated from Paddy Soils.</title>
        <authorList>
            <person name="Bao P."/>
            <person name="Zhang X."/>
            <person name="Li G."/>
        </authorList>
    </citation>
    <scope>NUCLEOTIDE SEQUENCE [LARGE SCALE GENOMIC DNA]</scope>
    <source>
        <strain evidence="3 4">DH</strain>
    </source>
</reference>
<keyword evidence="1" id="KW-1133">Transmembrane helix</keyword>
<name>A0A098AVE4_DESHA</name>
<feature type="transmembrane region" description="Helical" evidence="1">
    <location>
        <begin position="95"/>
        <end position="117"/>
    </location>
</feature>
<evidence type="ECO:0000313" key="4">
    <source>
        <dbReference type="Proteomes" id="UP000054623"/>
    </source>
</evidence>
<dbReference type="AlphaFoldDB" id="A0A098AVE4"/>